<reference evidence="2" key="1">
    <citation type="submission" date="2023-03" db="EMBL/GenBank/DDBJ databases">
        <authorList>
            <person name="Julca I."/>
        </authorList>
    </citation>
    <scope>NUCLEOTIDE SEQUENCE</scope>
</reference>
<proteinExistence type="predicted"/>
<feature type="region of interest" description="Disordered" evidence="1">
    <location>
        <begin position="1"/>
        <end position="40"/>
    </location>
</feature>
<dbReference type="PANTHER" id="PTHR33233:SF17">
    <property type="entry name" value="DUF4283 DOMAIN-CONTAINING PROTEIN"/>
    <property type="match status" value="1"/>
</dbReference>
<dbReference type="Proteomes" id="UP001161247">
    <property type="component" value="Chromosome 8"/>
</dbReference>
<evidence type="ECO:0000313" key="3">
    <source>
        <dbReference type="Proteomes" id="UP001161247"/>
    </source>
</evidence>
<accession>A0AAV1E6Z3</accession>
<feature type="compositionally biased region" description="Polar residues" evidence="1">
    <location>
        <begin position="162"/>
        <end position="175"/>
    </location>
</feature>
<sequence length="242" mass="27020">MSVVPTMVGKMRKRGKSITEEKEQPLEVRSEEVHRSSSPSKEGFKLEDVELVPVWVQLPKLQVKYWSARTLSRITSVLGKPLEMDEVTTMRNRAAFARVLVEMKISDHMLDAIWFEDENGILQEQKVKKPIQKAWKQKSAPVIQMADNLEKHTGKDQESDGKGQQTHAAAITQVSKESEGATSGGKLIVAPNITNKEGKQGLTRKDKKGVDIRTIRQKQGGRTLNHEAGHPDPGPSNHDKST</sequence>
<evidence type="ECO:0000313" key="2">
    <source>
        <dbReference type="EMBL" id="CAI9115501.1"/>
    </source>
</evidence>
<protein>
    <submittedName>
        <fullName evidence="2">OLC1v1016414C1</fullName>
    </submittedName>
</protein>
<evidence type="ECO:0000256" key="1">
    <source>
        <dbReference type="SAM" id="MobiDB-lite"/>
    </source>
</evidence>
<organism evidence="2 3">
    <name type="scientific">Oldenlandia corymbosa var. corymbosa</name>
    <dbReference type="NCBI Taxonomy" id="529605"/>
    <lineage>
        <taxon>Eukaryota</taxon>
        <taxon>Viridiplantae</taxon>
        <taxon>Streptophyta</taxon>
        <taxon>Embryophyta</taxon>
        <taxon>Tracheophyta</taxon>
        <taxon>Spermatophyta</taxon>
        <taxon>Magnoliopsida</taxon>
        <taxon>eudicotyledons</taxon>
        <taxon>Gunneridae</taxon>
        <taxon>Pentapetalae</taxon>
        <taxon>asterids</taxon>
        <taxon>lamiids</taxon>
        <taxon>Gentianales</taxon>
        <taxon>Rubiaceae</taxon>
        <taxon>Rubioideae</taxon>
        <taxon>Spermacoceae</taxon>
        <taxon>Hedyotis-Oldenlandia complex</taxon>
        <taxon>Oldenlandia</taxon>
    </lineage>
</organism>
<dbReference type="EMBL" id="OX459125">
    <property type="protein sequence ID" value="CAI9115501.1"/>
    <property type="molecule type" value="Genomic_DNA"/>
</dbReference>
<feature type="compositionally biased region" description="Basic and acidic residues" evidence="1">
    <location>
        <begin position="17"/>
        <end position="35"/>
    </location>
</feature>
<name>A0AAV1E6Z3_OLDCO</name>
<dbReference type="AlphaFoldDB" id="A0AAV1E6Z3"/>
<feature type="compositionally biased region" description="Basic and acidic residues" evidence="1">
    <location>
        <begin position="151"/>
        <end position="161"/>
    </location>
</feature>
<gene>
    <name evidence="2" type="ORF">OLC1_LOCUS22022</name>
</gene>
<dbReference type="PANTHER" id="PTHR33233">
    <property type="entry name" value="ENDONUCLEASE/EXONUCLEASE/PHOSPHATASE"/>
    <property type="match status" value="1"/>
</dbReference>
<feature type="region of interest" description="Disordered" evidence="1">
    <location>
        <begin position="151"/>
        <end position="242"/>
    </location>
</feature>
<keyword evidence="3" id="KW-1185">Reference proteome</keyword>